<protein>
    <submittedName>
        <fullName evidence="1">Uncharacterized protein</fullName>
    </submittedName>
</protein>
<name>A0A426X236_ENSVE</name>
<gene>
    <name evidence="1" type="ORF">B296_00035083</name>
</gene>
<organism evidence="1 2">
    <name type="scientific">Ensete ventricosum</name>
    <name type="common">Abyssinian banana</name>
    <name type="synonym">Musa ensete</name>
    <dbReference type="NCBI Taxonomy" id="4639"/>
    <lineage>
        <taxon>Eukaryota</taxon>
        <taxon>Viridiplantae</taxon>
        <taxon>Streptophyta</taxon>
        <taxon>Embryophyta</taxon>
        <taxon>Tracheophyta</taxon>
        <taxon>Spermatophyta</taxon>
        <taxon>Magnoliopsida</taxon>
        <taxon>Liliopsida</taxon>
        <taxon>Zingiberales</taxon>
        <taxon>Musaceae</taxon>
        <taxon>Ensete</taxon>
    </lineage>
</organism>
<accession>A0A426X236</accession>
<dbReference type="EMBL" id="AMZH03028771">
    <property type="protein sequence ID" value="RRT33536.1"/>
    <property type="molecule type" value="Genomic_DNA"/>
</dbReference>
<evidence type="ECO:0000313" key="1">
    <source>
        <dbReference type="EMBL" id="RRT33536.1"/>
    </source>
</evidence>
<dbReference type="AlphaFoldDB" id="A0A426X236"/>
<proteinExistence type="predicted"/>
<comment type="caution">
    <text evidence="1">The sequence shown here is derived from an EMBL/GenBank/DDBJ whole genome shotgun (WGS) entry which is preliminary data.</text>
</comment>
<dbReference type="Proteomes" id="UP000287651">
    <property type="component" value="Unassembled WGS sequence"/>
</dbReference>
<reference evidence="1 2" key="1">
    <citation type="journal article" date="2014" name="Agronomy (Basel)">
        <title>A Draft Genome Sequence for Ensete ventricosum, the Drought-Tolerant Tree Against Hunger.</title>
        <authorList>
            <person name="Harrison J."/>
            <person name="Moore K.A."/>
            <person name="Paszkiewicz K."/>
            <person name="Jones T."/>
            <person name="Grant M."/>
            <person name="Ambacheew D."/>
            <person name="Muzemil S."/>
            <person name="Studholme D.J."/>
        </authorList>
    </citation>
    <scope>NUCLEOTIDE SEQUENCE [LARGE SCALE GENOMIC DNA]</scope>
</reference>
<sequence length="74" mass="8983">MRRVEFRSVFRAPSRKFKILANPNVLAHGRSYKNGFMKKCDGHKHYAKSRPESSFDWFYVHHLINSKYWPFTMF</sequence>
<evidence type="ECO:0000313" key="2">
    <source>
        <dbReference type="Proteomes" id="UP000287651"/>
    </source>
</evidence>